<sequence>MAREGKLRIGAFPDFRTAVDELKMAGANMKPPEFECCVPLGDGSLVVKQALIDLWTVKNKEFTLDAEAVLQEHNKRWNTKGVKRGAETQDPNGGYDETSPPAKRIRVDNMAMVTEQETHMEDKFTLACGTFRLVYDRKTEQLWIRAEDKAKEAVQVGGKTELFGYGSGEWLEGSACKDVMSDVGASGRWIAFCLKNPNEQIIMECDKKVPDHLKQANIYNQATWFE</sequence>
<evidence type="ECO:0000313" key="2">
    <source>
        <dbReference type="EMBL" id="CAJ1386149.1"/>
    </source>
</evidence>
<proteinExistence type="predicted"/>
<comment type="caution">
    <text evidence="2">The sequence shown here is derived from an EMBL/GenBank/DDBJ whole genome shotgun (WGS) entry which is preliminary data.</text>
</comment>
<evidence type="ECO:0000313" key="3">
    <source>
        <dbReference type="Proteomes" id="UP001178507"/>
    </source>
</evidence>
<feature type="region of interest" description="Disordered" evidence="1">
    <location>
        <begin position="80"/>
        <end position="102"/>
    </location>
</feature>
<dbReference type="AlphaFoldDB" id="A0AA36IGZ9"/>
<dbReference type="Proteomes" id="UP001178507">
    <property type="component" value="Unassembled WGS sequence"/>
</dbReference>
<accession>A0AA36IGZ9</accession>
<keyword evidence="3" id="KW-1185">Reference proteome</keyword>
<reference evidence="2" key="1">
    <citation type="submission" date="2023-08" db="EMBL/GenBank/DDBJ databases">
        <authorList>
            <person name="Chen Y."/>
            <person name="Shah S."/>
            <person name="Dougan E. K."/>
            <person name="Thang M."/>
            <person name="Chan C."/>
        </authorList>
    </citation>
    <scope>NUCLEOTIDE SEQUENCE</scope>
</reference>
<gene>
    <name evidence="2" type="ORF">EVOR1521_LOCUS12589</name>
</gene>
<protein>
    <submittedName>
        <fullName evidence="2">Uncharacterized protein</fullName>
    </submittedName>
</protein>
<dbReference type="EMBL" id="CAUJNA010001335">
    <property type="protein sequence ID" value="CAJ1386149.1"/>
    <property type="molecule type" value="Genomic_DNA"/>
</dbReference>
<name>A0AA36IGZ9_9DINO</name>
<evidence type="ECO:0000256" key="1">
    <source>
        <dbReference type="SAM" id="MobiDB-lite"/>
    </source>
</evidence>
<organism evidence="2 3">
    <name type="scientific">Effrenium voratum</name>
    <dbReference type="NCBI Taxonomy" id="2562239"/>
    <lineage>
        <taxon>Eukaryota</taxon>
        <taxon>Sar</taxon>
        <taxon>Alveolata</taxon>
        <taxon>Dinophyceae</taxon>
        <taxon>Suessiales</taxon>
        <taxon>Symbiodiniaceae</taxon>
        <taxon>Effrenium</taxon>
    </lineage>
</organism>